<dbReference type="GO" id="GO:0006430">
    <property type="term" value="P:lysyl-tRNA aminoacylation"/>
    <property type="evidence" value="ECO:0007669"/>
    <property type="project" value="TreeGrafter"/>
</dbReference>
<evidence type="ECO:0000256" key="1">
    <source>
        <dbReference type="ARBA" id="ARBA00022598"/>
    </source>
</evidence>
<gene>
    <name evidence="5" type="ORF">EYH37_03245</name>
</gene>
<protein>
    <submittedName>
        <fullName evidence="5">Elongation factor P--(R)-beta-lysine ligase</fullName>
    </submittedName>
</protein>
<sequence>MNSPQSQIKKVEEFLSTLRDFMKKRGYTEVVTPYLRTYPNLDDNIFPLSCEVERPFSGRETLYLHTSPEYAMKKLLALYGKDIFQICHVFRNLEGGKLNDVEFLMLEYYKVGKDYRYLMEELEELLKVIFGGEIEYNGKRIPTRIKKISLKEAYKKYLRLDLELLLSDTEAFKKQLGEKGINFSPEEDGETLFFRTYVELGKFLGFDQPTVVYSFPQPFGALAKCKNGWCERFELYIFGIEIANAYTEVADEEEIKGRLWEVAKKLNLPLDGEFIKSHRRLPKLYSGISIGLDRLLMLKLGLNSIFELYYRGL</sequence>
<comment type="caution">
    <text evidence="5">The sequence shown here is derived from an EMBL/GenBank/DDBJ whole genome shotgun (WGS) entry which is preliminary data.</text>
</comment>
<reference evidence="5" key="1">
    <citation type="journal article" date="2020" name="ISME J.">
        <title>Gammaproteobacteria mediating utilization of methyl-, sulfur- and petroleum organic compounds in deep ocean hydrothermal plumes.</title>
        <authorList>
            <person name="Zhou Z."/>
            <person name="Liu Y."/>
            <person name="Pan J."/>
            <person name="Cron B.R."/>
            <person name="Toner B.M."/>
            <person name="Anantharaman K."/>
            <person name="Breier J.A."/>
            <person name="Dick G.J."/>
            <person name="Li M."/>
        </authorList>
    </citation>
    <scope>NUCLEOTIDE SEQUENCE</scope>
    <source>
        <strain evidence="5">SZUA-1501</strain>
    </source>
</reference>
<keyword evidence="5" id="KW-0251">Elongation factor</keyword>
<dbReference type="GO" id="GO:0000049">
    <property type="term" value="F:tRNA binding"/>
    <property type="evidence" value="ECO:0007669"/>
    <property type="project" value="TreeGrafter"/>
</dbReference>
<dbReference type="PANTHER" id="PTHR42918">
    <property type="entry name" value="LYSYL-TRNA SYNTHETASE"/>
    <property type="match status" value="1"/>
</dbReference>
<evidence type="ECO:0000313" key="6">
    <source>
        <dbReference type="Proteomes" id="UP000606463"/>
    </source>
</evidence>
<name>A0A9D0YPX3_AQUAO</name>
<dbReference type="InterPro" id="IPR004364">
    <property type="entry name" value="Aa-tRNA-synt_II"/>
</dbReference>
<organism evidence="5 6">
    <name type="scientific">Aquifex aeolicus</name>
    <dbReference type="NCBI Taxonomy" id="63363"/>
    <lineage>
        <taxon>Bacteria</taxon>
        <taxon>Pseudomonadati</taxon>
        <taxon>Aquificota</taxon>
        <taxon>Aquificia</taxon>
        <taxon>Aquificales</taxon>
        <taxon>Aquificaceae</taxon>
        <taxon>Aquifex</taxon>
    </lineage>
</organism>
<dbReference type="PANTHER" id="PTHR42918:SF6">
    <property type="entry name" value="ELONGATION FACTOR P--(R)-BETA-LYSINE LIGASE"/>
    <property type="match status" value="1"/>
</dbReference>
<dbReference type="GO" id="GO:0004824">
    <property type="term" value="F:lysine-tRNA ligase activity"/>
    <property type="evidence" value="ECO:0007669"/>
    <property type="project" value="TreeGrafter"/>
</dbReference>
<dbReference type="InterPro" id="IPR045864">
    <property type="entry name" value="aa-tRNA-synth_II/BPL/LPL"/>
</dbReference>
<proteinExistence type="predicted"/>
<dbReference type="InterPro" id="IPR006195">
    <property type="entry name" value="aa-tRNA-synth_II"/>
</dbReference>
<keyword evidence="5" id="KW-0648">Protein biosynthesis</keyword>
<dbReference type="Proteomes" id="UP000606463">
    <property type="component" value="Unassembled WGS sequence"/>
</dbReference>
<feature type="domain" description="Aminoacyl-transfer RNA synthetases class-II family profile" evidence="4">
    <location>
        <begin position="12"/>
        <end position="313"/>
    </location>
</feature>
<evidence type="ECO:0000256" key="3">
    <source>
        <dbReference type="ARBA" id="ARBA00022840"/>
    </source>
</evidence>
<dbReference type="Pfam" id="PF00152">
    <property type="entry name" value="tRNA-synt_2"/>
    <property type="match status" value="1"/>
</dbReference>
<keyword evidence="3" id="KW-0067">ATP-binding</keyword>
<evidence type="ECO:0000256" key="2">
    <source>
        <dbReference type="ARBA" id="ARBA00022741"/>
    </source>
</evidence>
<dbReference type="AlphaFoldDB" id="A0A9D0YPX3"/>
<dbReference type="GO" id="GO:0005829">
    <property type="term" value="C:cytosol"/>
    <property type="evidence" value="ECO:0007669"/>
    <property type="project" value="TreeGrafter"/>
</dbReference>
<dbReference type="GO" id="GO:0005524">
    <property type="term" value="F:ATP binding"/>
    <property type="evidence" value="ECO:0007669"/>
    <property type="project" value="InterPro"/>
</dbReference>
<accession>A0A9D0YPX3</accession>
<keyword evidence="1 5" id="KW-0436">Ligase</keyword>
<dbReference type="EMBL" id="DQVE01000034">
    <property type="protein sequence ID" value="HIP98368.1"/>
    <property type="molecule type" value="Genomic_DNA"/>
</dbReference>
<dbReference type="Gene3D" id="3.30.930.10">
    <property type="entry name" value="Bira Bifunctional Protein, Domain 2"/>
    <property type="match status" value="1"/>
</dbReference>
<keyword evidence="2" id="KW-0547">Nucleotide-binding</keyword>
<dbReference type="SUPFAM" id="SSF55681">
    <property type="entry name" value="Class II aaRS and biotin synthetases"/>
    <property type="match status" value="1"/>
</dbReference>
<evidence type="ECO:0000313" key="5">
    <source>
        <dbReference type="EMBL" id="HIP98368.1"/>
    </source>
</evidence>
<dbReference type="PROSITE" id="PS50862">
    <property type="entry name" value="AA_TRNA_LIGASE_II"/>
    <property type="match status" value="1"/>
</dbReference>
<dbReference type="GO" id="GO:0003746">
    <property type="term" value="F:translation elongation factor activity"/>
    <property type="evidence" value="ECO:0007669"/>
    <property type="project" value="UniProtKB-KW"/>
</dbReference>
<evidence type="ECO:0000259" key="4">
    <source>
        <dbReference type="PROSITE" id="PS50862"/>
    </source>
</evidence>